<gene>
    <name evidence="1" type="ORF">RPERSI_LOCUS3021</name>
</gene>
<accession>A0ACA9LGT7</accession>
<sequence length="364" mass="41797">MTQQSFNFTIRSGGQTGVDRATLDAARDFNKTNTHKKIINITGWCPKGRRAEDGQIPLEHPLKETETVEYSERTELNIRDSDATLILLLTKDEIDKGTKYTIEKAKEFEKPYKIIYFNENHQENINQVLNWLNEPRQINHEFRKINHLNVGGPRESNAKGIYDKAACKFQMREKILKMYGKCAKCENYNTHVGWCRPCDPQSSVCTGNQAIDDFFKTNERSPPLKVALKNLSNSQDISNDFLQELNKWCDSFHFDYDDAENKTALEIRKKFEAADEIIPALPEISQAHSGAIYTSRLLSFRNLSKPLNSIINQSTSDSKQINLFIPEDKSFGVAVLWIDNGPVTMLSTVYNITRSESRVNCWRQ</sequence>
<proteinExistence type="predicted"/>
<organism evidence="1 2">
    <name type="scientific">Racocetra persica</name>
    <dbReference type="NCBI Taxonomy" id="160502"/>
    <lineage>
        <taxon>Eukaryota</taxon>
        <taxon>Fungi</taxon>
        <taxon>Fungi incertae sedis</taxon>
        <taxon>Mucoromycota</taxon>
        <taxon>Glomeromycotina</taxon>
        <taxon>Glomeromycetes</taxon>
        <taxon>Diversisporales</taxon>
        <taxon>Gigasporaceae</taxon>
        <taxon>Racocetra</taxon>
    </lineage>
</organism>
<dbReference type="Proteomes" id="UP000789920">
    <property type="component" value="Unassembled WGS sequence"/>
</dbReference>
<evidence type="ECO:0000313" key="2">
    <source>
        <dbReference type="Proteomes" id="UP000789920"/>
    </source>
</evidence>
<name>A0ACA9LGT7_9GLOM</name>
<comment type="caution">
    <text evidence="1">The sequence shown here is derived from an EMBL/GenBank/DDBJ whole genome shotgun (WGS) entry which is preliminary data.</text>
</comment>
<protein>
    <submittedName>
        <fullName evidence="1">1980_t:CDS:1</fullName>
    </submittedName>
</protein>
<reference evidence="1" key="1">
    <citation type="submission" date="2021-06" db="EMBL/GenBank/DDBJ databases">
        <authorList>
            <person name="Kallberg Y."/>
            <person name="Tangrot J."/>
            <person name="Rosling A."/>
        </authorList>
    </citation>
    <scope>NUCLEOTIDE SEQUENCE</scope>
    <source>
        <strain evidence="1">MA461A</strain>
    </source>
</reference>
<keyword evidence="2" id="KW-1185">Reference proteome</keyword>
<dbReference type="EMBL" id="CAJVQC010003529">
    <property type="protein sequence ID" value="CAG8528296.1"/>
    <property type="molecule type" value="Genomic_DNA"/>
</dbReference>
<feature type="non-terminal residue" evidence="1">
    <location>
        <position position="364"/>
    </location>
</feature>
<evidence type="ECO:0000313" key="1">
    <source>
        <dbReference type="EMBL" id="CAG8528296.1"/>
    </source>
</evidence>